<evidence type="ECO:0000256" key="4">
    <source>
        <dbReference type="ARBA" id="ARBA00022989"/>
    </source>
</evidence>
<proteinExistence type="predicted"/>
<evidence type="ECO:0000256" key="3">
    <source>
        <dbReference type="ARBA" id="ARBA00022692"/>
    </source>
</evidence>
<keyword evidence="2" id="KW-1003">Cell membrane</keyword>
<comment type="subcellular location">
    <subcellularLocation>
        <location evidence="1">Cell membrane</location>
        <topology evidence="1">Multi-pass membrane protein</topology>
    </subcellularLocation>
</comment>
<evidence type="ECO:0000256" key="6">
    <source>
        <dbReference type="SAM" id="Phobius"/>
    </source>
</evidence>
<reference evidence="8 9" key="1">
    <citation type="journal article" date="2020" name="Int. J. Syst. Evol. Microbiol.">
        <title>Reclassification of Streptomyces castelarensis and Streptomyces sporoclivatus as later heterotypic synonyms of Streptomyces antimycoticus.</title>
        <authorList>
            <person name="Komaki H."/>
            <person name="Tamura T."/>
        </authorList>
    </citation>
    <scope>NUCLEOTIDE SEQUENCE [LARGE SCALE GENOMIC DNA]</scope>
    <source>
        <strain evidence="8 9">NBRC 12839</strain>
    </source>
</reference>
<dbReference type="PANTHER" id="PTHR35007">
    <property type="entry name" value="INTEGRAL MEMBRANE PROTEIN-RELATED"/>
    <property type="match status" value="1"/>
</dbReference>
<dbReference type="RefSeq" id="WP_137970583.1">
    <property type="nucleotide sequence ID" value="NZ_BJHV01000003.1"/>
</dbReference>
<dbReference type="AlphaFoldDB" id="A0A4D4KRN5"/>
<feature type="domain" description="Type II secretion system protein GspF" evidence="7">
    <location>
        <begin position="116"/>
        <end position="241"/>
    </location>
</feature>
<dbReference type="GO" id="GO:0005886">
    <property type="term" value="C:plasma membrane"/>
    <property type="evidence" value="ECO:0007669"/>
    <property type="project" value="UniProtKB-SubCell"/>
</dbReference>
<dbReference type="Proteomes" id="UP000299290">
    <property type="component" value="Unassembled WGS sequence"/>
</dbReference>
<dbReference type="EMBL" id="BJHV01000003">
    <property type="protein sequence ID" value="GDY49240.1"/>
    <property type="molecule type" value="Genomic_DNA"/>
</dbReference>
<feature type="transmembrane region" description="Helical" evidence="6">
    <location>
        <begin position="59"/>
        <end position="76"/>
    </location>
</feature>
<name>A0A4D4KRN5_9ACTN</name>
<evidence type="ECO:0000256" key="2">
    <source>
        <dbReference type="ARBA" id="ARBA00022475"/>
    </source>
</evidence>
<keyword evidence="9" id="KW-1185">Reference proteome</keyword>
<feature type="transmembrane region" description="Helical" evidence="6">
    <location>
        <begin position="82"/>
        <end position="100"/>
    </location>
</feature>
<keyword evidence="3 6" id="KW-0812">Transmembrane</keyword>
<keyword evidence="4 6" id="KW-1133">Transmembrane helix</keyword>
<evidence type="ECO:0000313" key="9">
    <source>
        <dbReference type="Proteomes" id="UP000299290"/>
    </source>
</evidence>
<gene>
    <name evidence="8" type="ORF">SANT12839_101220</name>
</gene>
<evidence type="ECO:0000256" key="1">
    <source>
        <dbReference type="ARBA" id="ARBA00004651"/>
    </source>
</evidence>
<feature type="transmembrane region" description="Helical" evidence="6">
    <location>
        <begin position="228"/>
        <end position="246"/>
    </location>
</feature>
<protein>
    <submittedName>
        <fullName evidence="8">Membrane protein</fullName>
    </submittedName>
</protein>
<sequence>MTGNAMAMLALVCGLLTAGGIVGAIAVWRGWSPRPRTARLRRQQQRAFEELPARWRDHYRWLLTAAAAAGILMWAWTGWPVHGLITAGAVAGFPYIWHPGGSAQARITRLDALAEWLRQLAGVHVAGVPLEQTIQASVPNVPVVLRQPVAVLAERLRAGYPPHLAYREFADHLADGTSDDVVLMFMDHADNRGPGMARALEKTAAKVAQKVIDAQAVDAERAKVRTNARTVSVFTLAVVAVSMLSTDYTAPYGTLGGQLLLIALGTLFVLALRWMRRMARPKPEPRLLLPAGHRTRQPGGIR</sequence>
<evidence type="ECO:0000256" key="5">
    <source>
        <dbReference type="ARBA" id="ARBA00023136"/>
    </source>
</evidence>
<feature type="transmembrane region" description="Helical" evidence="6">
    <location>
        <begin position="252"/>
        <end position="272"/>
    </location>
</feature>
<organism evidence="8 9">
    <name type="scientific">Streptomyces antimycoticus</name>
    <dbReference type="NCBI Taxonomy" id="68175"/>
    <lineage>
        <taxon>Bacteria</taxon>
        <taxon>Bacillati</taxon>
        <taxon>Actinomycetota</taxon>
        <taxon>Actinomycetes</taxon>
        <taxon>Kitasatosporales</taxon>
        <taxon>Streptomycetaceae</taxon>
        <taxon>Streptomyces</taxon>
        <taxon>Streptomyces violaceusniger group</taxon>
    </lineage>
</organism>
<accession>A0A4D4KRN5</accession>
<evidence type="ECO:0000259" key="7">
    <source>
        <dbReference type="Pfam" id="PF00482"/>
    </source>
</evidence>
<dbReference type="Pfam" id="PF00482">
    <property type="entry name" value="T2SSF"/>
    <property type="match status" value="1"/>
</dbReference>
<feature type="transmembrane region" description="Helical" evidence="6">
    <location>
        <begin position="6"/>
        <end position="31"/>
    </location>
</feature>
<keyword evidence="5 6" id="KW-0472">Membrane</keyword>
<comment type="caution">
    <text evidence="8">The sequence shown here is derived from an EMBL/GenBank/DDBJ whole genome shotgun (WGS) entry which is preliminary data.</text>
</comment>
<evidence type="ECO:0000313" key="8">
    <source>
        <dbReference type="EMBL" id="GDY49240.1"/>
    </source>
</evidence>
<dbReference type="InterPro" id="IPR018076">
    <property type="entry name" value="T2SS_GspF_dom"/>
</dbReference>
<dbReference type="PANTHER" id="PTHR35007:SF3">
    <property type="entry name" value="POSSIBLE CONSERVED ALANINE RICH MEMBRANE PROTEIN"/>
    <property type="match status" value="1"/>
</dbReference>